<dbReference type="PANTHER" id="PTHR43395">
    <property type="entry name" value="SENSOR HISTIDINE KINASE CHEA"/>
    <property type="match status" value="1"/>
</dbReference>
<evidence type="ECO:0000313" key="14">
    <source>
        <dbReference type="Proteomes" id="UP000575068"/>
    </source>
</evidence>
<evidence type="ECO:0000256" key="4">
    <source>
        <dbReference type="ARBA" id="ARBA00022553"/>
    </source>
</evidence>
<dbReference type="InterPro" id="IPR002545">
    <property type="entry name" value="CheW-lke_dom"/>
</dbReference>
<dbReference type="GO" id="GO:0005737">
    <property type="term" value="C:cytoplasm"/>
    <property type="evidence" value="ECO:0007669"/>
    <property type="project" value="InterPro"/>
</dbReference>
<dbReference type="Gene3D" id="1.10.287.560">
    <property type="entry name" value="Histidine kinase CheA-like, homodimeric domain"/>
    <property type="match status" value="1"/>
</dbReference>
<dbReference type="EC" id="2.7.13.3" evidence="2"/>
<keyword evidence="7" id="KW-0902">Two-component regulatory system</keyword>
<evidence type="ECO:0000313" key="13">
    <source>
        <dbReference type="EMBL" id="MBB4640016.1"/>
    </source>
</evidence>
<evidence type="ECO:0000256" key="7">
    <source>
        <dbReference type="ARBA" id="ARBA00023012"/>
    </source>
</evidence>
<dbReference type="Pfam" id="PF02518">
    <property type="entry name" value="HATPase_c"/>
    <property type="match status" value="1"/>
</dbReference>
<dbReference type="Pfam" id="PF01627">
    <property type="entry name" value="Hpt"/>
    <property type="match status" value="1"/>
</dbReference>
<dbReference type="InterPro" id="IPR004358">
    <property type="entry name" value="Sig_transdc_His_kin-like_C"/>
</dbReference>
<evidence type="ECO:0000256" key="9">
    <source>
        <dbReference type="PROSITE-ProRule" id="PRU00110"/>
    </source>
</evidence>
<dbReference type="SMART" id="SM00260">
    <property type="entry name" value="CheW"/>
    <property type="match status" value="1"/>
</dbReference>
<feature type="domain" description="Histidine kinase" evidence="10">
    <location>
        <begin position="150"/>
        <end position="401"/>
    </location>
</feature>
<proteinExistence type="predicted"/>
<dbReference type="Pfam" id="PF01584">
    <property type="entry name" value="CheW"/>
    <property type="match status" value="1"/>
</dbReference>
<dbReference type="InterPro" id="IPR005467">
    <property type="entry name" value="His_kinase_dom"/>
</dbReference>
<dbReference type="SMART" id="SM01231">
    <property type="entry name" value="H-kinase_dim"/>
    <property type="match status" value="1"/>
</dbReference>
<evidence type="ECO:0000259" key="11">
    <source>
        <dbReference type="PROSITE" id="PS50851"/>
    </source>
</evidence>
<evidence type="ECO:0000256" key="1">
    <source>
        <dbReference type="ARBA" id="ARBA00000085"/>
    </source>
</evidence>
<gene>
    <name evidence="13" type="ORF">HNQ99_000296</name>
</gene>
<dbReference type="SUPFAM" id="SSF47384">
    <property type="entry name" value="Homodimeric domain of signal transducing histidine kinase"/>
    <property type="match status" value="1"/>
</dbReference>
<dbReference type="Pfam" id="PF02895">
    <property type="entry name" value="H-kinase_dim"/>
    <property type="match status" value="1"/>
</dbReference>
<evidence type="ECO:0000259" key="12">
    <source>
        <dbReference type="PROSITE" id="PS50894"/>
    </source>
</evidence>
<dbReference type="PROSITE" id="PS50851">
    <property type="entry name" value="CHEW"/>
    <property type="match status" value="1"/>
</dbReference>
<protein>
    <recommendedName>
        <fullName evidence="3">Chemotaxis protein CheA</fullName>
        <ecNumber evidence="2">2.7.13.3</ecNumber>
    </recommendedName>
</protein>
<keyword evidence="4 9" id="KW-0597">Phosphoprotein</keyword>
<dbReference type="InterPro" id="IPR036641">
    <property type="entry name" value="HPT_dom_sf"/>
</dbReference>
<dbReference type="SMART" id="SM00387">
    <property type="entry name" value="HATPase_c"/>
    <property type="match status" value="1"/>
</dbReference>
<dbReference type="EMBL" id="JACHOV010000001">
    <property type="protein sequence ID" value="MBB4640016.1"/>
    <property type="molecule type" value="Genomic_DNA"/>
</dbReference>
<dbReference type="SUPFAM" id="SSF55874">
    <property type="entry name" value="ATPase domain of HSP90 chaperone/DNA topoisomerase II/histidine kinase"/>
    <property type="match status" value="1"/>
</dbReference>
<dbReference type="PRINTS" id="PR00344">
    <property type="entry name" value="BCTRLSENSOR"/>
</dbReference>
<evidence type="ECO:0000256" key="5">
    <source>
        <dbReference type="ARBA" id="ARBA00022679"/>
    </source>
</evidence>
<keyword evidence="14" id="KW-1185">Reference proteome</keyword>
<dbReference type="AlphaFoldDB" id="A0A840HR25"/>
<evidence type="ECO:0000256" key="6">
    <source>
        <dbReference type="ARBA" id="ARBA00022777"/>
    </source>
</evidence>
<dbReference type="SMART" id="SM00073">
    <property type="entry name" value="HPT"/>
    <property type="match status" value="1"/>
</dbReference>
<dbReference type="SUPFAM" id="SSF50341">
    <property type="entry name" value="CheW-like"/>
    <property type="match status" value="1"/>
</dbReference>
<dbReference type="GO" id="GO:0006935">
    <property type="term" value="P:chemotaxis"/>
    <property type="evidence" value="ECO:0007669"/>
    <property type="project" value="InterPro"/>
</dbReference>
<reference evidence="13 14" key="1">
    <citation type="submission" date="2020-08" db="EMBL/GenBank/DDBJ databases">
        <title>Genomic Encyclopedia of Type Strains, Phase IV (KMG-IV): sequencing the most valuable type-strain genomes for metagenomic binning, comparative biology and taxonomic classification.</title>
        <authorList>
            <person name="Goeker M."/>
        </authorList>
    </citation>
    <scope>NUCLEOTIDE SEQUENCE [LARGE SCALE GENOMIC DNA]</scope>
    <source>
        <strain evidence="13 14">DSM 7465</strain>
    </source>
</reference>
<dbReference type="InterPro" id="IPR036097">
    <property type="entry name" value="HisK_dim/P_sf"/>
</dbReference>
<dbReference type="PROSITE" id="PS50109">
    <property type="entry name" value="HIS_KIN"/>
    <property type="match status" value="1"/>
</dbReference>
<evidence type="ECO:0000259" key="10">
    <source>
        <dbReference type="PROSITE" id="PS50109"/>
    </source>
</evidence>
<dbReference type="InterPro" id="IPR004105">
    <property type="entry name" value="CheA-like_dim"/>
</dbReference>
<dbReference type="Gene3D" id="1.20.120.160">
    <property type="entry name" value="HPT domain"/>
    <property type="match status" value="1"/>
</dbReference>
<feature type="modified residue" description="Phosphohistidine" evidence="9">
    <location>
        <position position="44"/>
    </location>
</feature>
<dbReference type="InterPro" id="IPR003594">
    <property type="entry name" value="HATPase_dom"/>
</dbReference>
<organism evidence="13 14">
    <name type="scientific">Rhizorhapis suberifaciens</name>
    <name type="common">corky root of lettuce</name>
    <dbReference type="NCBI Taxonomy" id="13656"/>
    <lineage>
        <taxon>Bacteria</taxon>
        <taxon>Pseudomonadati</taxon>
        <taxon>Pseudomonadota</taxon>
        <taxon>Alphaproteobacteria</taxon>
        <taxon>Sphingomonadales</taxon>
        <taxon>Sphingomonadaceae</taxon>
        <taxon>Rhizorhapis</taxon>
    </lineage>
</organism>
<dbReference type="InterPro" id="IPR036061">
    <property type="entry name" value="CheW-like_dom_sf"/>
</dbReference>
<feature type="domain" description="CheW-like" evidence="11">
    <location>
        <begin position="403"/>
        <end position="539"/>
    </location>
</feature>
<sequence length="792" mass="86013">MDELLAEFISETQETMEALAGEIVAWEADPMDRERLDAIFRFFHTVKGSCGFLNLPRFEKLSHAAEDALSEIRSGKREADPATVSAVLAIMDRIGELAQAVVAGTSVPSESDDILIDALLNPEEAAPMAVGNSADEPTDISNAEAKRHTPAMRSIRLPLSLIDQLMNGVSDMVLARNELSRKLRERFSDPELESTFERLSSCVADMRDAISKTRMQRVDRLFMAIPRMVRDLGRDLGKKIELTIEGGDVEMDREMVEMVVDPLTHIVRNSIDHGIETPAGRLKAGKPETGQLRVAARQAGNQIVIEIADDGRGIDTDKLVAKAIASNFLTREKAAELSEAARLDLIFAAGLSTAGAVTAVSGRGVGMDVVRSNLERIGGVIALDNHPGRGLKITLRVPLTLTIIPGLIIRAGNQHFAIPRAAVVEILHDNNEMLSISGVGGARIATIRRIRHSMIDLEDLLCLERVQEAGKRTLIVIRSTSGVPFALGVQAVDNHEELVIRPASPLVMASGLYAGMTLPDNGQPMLLLDASGLASAAMLPVIDGEAEAKERRSSPEDVAAEELVSALMFTERTGEERLLRLSLVERVEDIAAEHFGQSAGRWFARIDGKLLPVVRPLAERPKSPVTALRLREGGRELCYPVDHIMDIVQMPPVADLVYRSGIVGGVTAIDGRQYEVIDTFALLASVPEEGVAPTPVRCLLADKDDPWMQEILAPLIRQAGYEPVLDDASAARGADIVFCMAQSSVAETIVDRPVVKLRNGQRPQGPDDHSIYRYDRDALIAAIESVKRGKAA</sequence>
<accession>A0A840HR25</accession>
<dbReference type="PROSITE" id="PS50894">
    <property type="entry name" value="HPT"/>
    <property type="match status" value="1"/>
</dbReference>
<dbReference type="CDD" id="cd00088">
    <property type="entry name" value="HPT"/>
    <property type="match status" value="1"/>
</dbReference>
<comment type="catalytic activity">
    <reaction evidence="1">
        <text>ATP + protein L-histidine = ADP + protein N-phospho-L-histidine.</text>
        <dbReference type="EC" id="2.7.13.3"/>
    </reaction>
</comment>
<evidence type="ECO:0000256" key="2">
    <source>
        <dbReference type="ARBA" id="ARBA00012438"/>
    </source>
</evidence>
<evidence type="ECO:0000256" key="3">
    <source>
        <dbReference type="ARBA" id="ARBA00021495"/>
    </source>
</evidence>
<comment type="caution">
    <text evidence="13">The sequence shown here is derived from an EMBL/GenBank/DDBJ whole genome shotgun (WGS) entry which is preliminary data.</text>
</comment>
<dbReference type="PANTHER" id="PTHR43395:SF1">
    <property type="entry name" value="CHEMOTAXIS PROTEIN CHEA"/>
    <property type="match status" value="1"/>
</dbReference>
<dbReference type="InterPro" id="IPR036890">
    <property type="entry name" value="HATPase_C_sf"/>
</dbReference>
<name>A0A840HR25_9SPHN</name>
<keyword evidence="5 13" id="KW-0808">Transferase</keyword>
<evidence type="ECO:0000256" key="8">
    <source>
        <dbReference type="ARBA" id="ARBA00035100"/>
    </source>
</evidence>
<dbReference type="Gene3D" id="3.30.565.10">
    <property type="entry name" value="Histidine kinase-like ATPase, C-terminal domain"/>
    <property type="match status" value="1"/>
</dbReference>
<dbReference type="InterPro" id="IPR008207">
    <property type="entry name" value="Sig_transdc_His_kin_Hpt_dom"/>
</dbReference>
<comment type="function">
    <text evidence="8">Involved in the transmission of sensory signals from the chemoreceptors to the flagellar motors. CheA is autophosphorylated; it can transfer its phosphate group to either CheB or CheY.</text>
</comment>
<dbReference type="FunFam" id="3.30.565.10:FF:000016">
    <property type="entry name" value="Chemotaxis protein CheA, putative"/>
    <property type="match status" value="1"/>
</dbReference>
<feature type="domain" description="HPt" evidence="12">
    <location>
        <begin position="1"/>
        <end position="101"/>
    </location>
</feature>
<dbReference type="RefSeq" id="WP_184473859.1">
    <property type="nucleotide sequence ID" value="NZ_JACHOV010000001.1"/>
</dbReference>
<keyword evidence="6 13" id="KW-0418">Kinase</keyword>
<dbReference type="InterPro" id="IPR037006">
    <property type="entry name" value="CheA-like_homodim_sf"/>
</dbReference>
<dbReference type="Proteomes" id="UP000575068">
    <property type="component" value="Unassembled WGS sequence"/>
</dbReference>
<dbReference type="SUPFAM" id="SSF47226">
    <property type="entry name" value="Histidine-containing phosphotransfer domain, HPT domain"/>
    <property type="match status" value="1"/>
</dbReference>
<dbReference type="GO" id="GO:0000155">
    <property type="term" value="F:phosphorelay sensor kinase activity"/>
    <property type="evidence" value="ECO:0007669"/>
    <property type="project" value="InterPro"/>
</dbReference>
<dbReference type="InterPro" id="IPR051315">
    <property type="entry name" value="Bact_Chemotaxis_CheA"/>
</dbReference>